<sequence>MIRPATTADAQQIAPLILLAMGPLAAKFANSDDVKIQTHLFVHFIMQNSNQYSYQNILVDEDEGEINGMIIAYDGALLDELRRPFLNHITQKLGFTGTPEDETQAGEYYIDCLAVLPHKQGLGTGRKLIKALCDKIAAEGHLIAGLLVSNPDAKRLYESMGFKVQNTITLLGGNHEHLHLKLNA</sequence>
<organism evidence="2 3">
    <name type="scientific">Mucilaginibacter conchicola</name>
    <dbReference type="NCBI Taxonomy" id="2303333"/>
    <lineage>
        <taxon>Bacteria</taxon>
        <taxon>Pseudomonadati</taxon>
        <taxon>Bacteroidota</taxon>
        <taxon>Sphingobacteriia</taxon>
        <taxon>Sphingobacteriales</taxon>
        <taxon>Sphingobacteriaceae</taxon>
        <taxon>Mucilaginibacter</taxon>
    </lineage>
</organism>
<accession>A0A372NP50</accession>
<dbReference type="GO" id="GO:0016747">
    <property type="term" value="F:acyltransferase activity, transferring groups other than amino-acyl groups"/>
    <property type="evidence" value="ECO:0007669"/>
    <property type="project" value="InterPro"/>
</dbReference>
<dbReference type="PROSITE" id="PS51186">
    <property type="entry name" value="GNAT"/>
    <property type="match status" value="1"/>
</dbReference>
<proteinExistence type="predicted"/>
<dbReference type="EMBL" id="QWDC01000004">
    <property type="protein sequence ID" value="RFZ90397.1"/>
    <property type="molecule type" value="Genomic_DNA"/>
</dbReference>
<dbReference type="OrthoDB" id="5319888at2"/>
<dbReference type="Proteomes" id="UP000264217">
    <property type="component" value="Unassembled WGS sequence"/>
</dbReference>
<dbReference type="InterPro" id="IPR000182">
    <property type="entry name" value="GNAT_dom"/>
</dbReference>
<dbReference type="SUPFAM" id="SSF55729">
    <property type="entry name" value="Acyl-CoA N-acyltransferases (Nat)"/>
    <property type="match status" value="1"/>
</dbReference>
<keyword evidence="3" id="KW-1185">Reference proteome</keyword>
<dbReference type="InterPro" id="IPR016181">
    <property type="entry name" value="Acyl_CoA_acyltransferase"/>
</dbReference>
<evidence type="ECO:0000259" key="1">
    <source>
        <dbReference type="PROSITE" id="PS51186"/>
    </source>
</evidence>
<dbReference type="PANTHER" id="PTHR42791">
    <property type="entry name" value="GNAT FAMILY ACETYLTRANSFERASE"/>
    <property type="match status" value="1"/>
</dbReference>
<dbReference type="Pfam" id="PF13508">
    <property type="entry name" value="Acetyltransf_7"/>
    <property type="match status" value="1"/>
</dbReference>
<dbReference type="CDD" id="cd04301">
    <property type="entry name" value="NAT_SF"/>
    <property type="match status" value="1"/>
</dbReference>
<evidence type="ECO:0000313" key="2">
    <source>
        <dbReference type="EMBL" id="RFZ90397.1"/>
    </source>
</evidence>
<name>A0A372NP50_9SPHI</name>
<dbReference type="InterPro" id="IPR052523">
    <property type="entry name" value="Trichothecene_AcTrans"/>
</dbReference>
<gene>
    <name evidence="2" type="ORF">D0C36_21635</name>
</gene>
<keyword evidence="2" id="KW-0808">Transferase</keyword>
<dbReference type="Gene3D" id="3.40.630.30">
    <property type="match status" value="1"/>
</dbReference>
<dbReference type="RefSeq" id="WP_117393810.1">
    <property type="nucleotide sequence ID" value="NZ_QWDC01000004.1"/>
</dbReference>
<reference evidence="2 3" key="1">
    <citation type="submission" date="2018-08" db="EMBL/GenBank/DDBJ databases">
        <title>Mucilaginibacter sp. MYSH2.</title>
        <authorList>
            <person name="Seo T."/>
        </authorList>
    </citation>
    <scope>NUCLEOTIDE SEQUENCE [LARGE SCALE GENOMIC DNA]</scope>
    <source>
        <strain evidence="2 3">MYSH2</strain>
    </source>
</reference>
<comment type="caution">
    <text evidence="2">The sequence shown here is derived from an EMBL/GenBank/DDBJ whole genome shotgun (WGS) entry which is preliminary data.</text>
</comment>
<dbReference type="AlphaFoldDB" id="A0A372NP50"/>
<protein>
    <submittedName>
        <fullName evidence="2">GNAT family N-acetyltransferase</fullName>
    </submittedName>
</protein>
<evidence type="ECO:0000313" key="3">
    <source>
        <dbReference type="Proteomes" id="UP000264217"/>
    </source>
</evidence>
<feature type="domain" description="N-acetyltransferase" evidence="1">
    <location>
        <begin position="1"/>
        <end position="184"/>
    </location>
</feature>
<dbReference type="PANTHER" id="PTHR42791:SF1">
    <property type="entry name" value="N-ACETYLTRANSFERASE DOMAIN-CONTAINING PROTEIN"/>
    <property type="match status" value="1"/>
</dbReference>